<comment type="caution">
    <text evidence="2">The sequence shown here is derived from an EMBL/GenBank/DDBJ whole genome shotgun (WGS) entry which is preliminary data.</text>
</comment>
<dbReference type="EMBL" id="BDEQ01000001">
    <property type="protein sequence ID" value="GAT97792.1"/>
    <property type="molecule type" value="Genomic_DNA"/>
</dbReference>
<feature type="compositionally biased region" description="Acidic residues" evidence="1">
    <location>
        <begin position="113"/>
        <end position="125"/>
    </location>
</feature>
<accession>A0A175JWD2</accession>
<evidence type="ECO:0000256" key="1">
    <source>
        <dbReference type="SAM" id="MobiDB-lite"/>
    </source>
</evidence>
<name>A0A175JWD2_ENTHI</name>
<evidence type="ECO:0000313" key="3">
    <source>
        <dbReference type="Proteomes" id="UP000078387"/>
    </source>
</evidence>
<gene>
    <name evidence="2" type="ORF">CL6EHI_075990</name>
</gene>
<dbReference type="VEuPathDB" id="AmoebaDB:EHI5A_136320"/>
<feature type="region of interest" description="Disordered" evidence="1">
    <location>
        <begin position="107"/>
        <end position="146"/>
    </location>
</feature>
<evidence type="ECO:0000313" key="2">
    <source>
        <dbReference type="EMBL" id="GAT97792.1"/>
    </source>
</evidence>
<sequence length="146" mass="16991">MNKMDERLFITDEELLADAQNISIELNQIWETLPFYLDEDKPLHGTNVPHDPELFKQFIRIPQNLLPSELQGDAINHPPKRFQIQVPSMSNGTNLIDKKETKKLIAEEHLGEVFDEEDDEGDDDYDANKFEDYDQEDMSEEGHSED</sequence>
<dbReference type="VEuPathDB" id="AmoebaDB:EHI8A_189840"/>
<dbReference type="VEuPathDB" id="AmoebaDB:KM1_210680"/>
<protein>
    <submittedName>
        <fullName evidence="2">Uncharacterized protein</fullName>
    </submittedName>
</protein>
<dbReference type="AlphaFoldDB" id="A0A175JWD2"/>
<dbReference type="VEuPathDB" id="AmoebaDB:EHI7A_126680"/>
<proteinExistence type="predicted"/>
<dbReference type="Proteomes" id="UP000078387">
    <property type="component" value="Unassembled WGS sequence"/>
</dbReference>
<dbReference type="VEuPathDB" id="AmoebaDB:EHI_075990"/>
<organism evidence="2 3">
    <name type="scientific">Entamoeba histolytica</name>
    <dbReference type="NCBI Taxonomy" id="5759"/>
    <lineage>
        <taxon>Eukaryota</taxon>
        <taxon>Amoebozoa</taxon>
        <taxon>Evosea</taxon>
        <taxon>Archamoebae</taxon>
        <taxon>Mastigamoebida</taxon>
        <taxon>Entamoebidae</taxon>
        <taxon>Entamoeba</taxon>
    </lineage>
</organism>
<dbReference type="eggNOG" id="ENOG502RF7E">
    <property type="taxonomic scope" value="Eukaryota"/>
</dbReference>
<reference evidence="2 3" key="1">
    <citation type="submission" date="2016-05" db="EMBL/GenBank/DDBJ databases">
        <title>First whole genome sequencing of Entamoeba histolytica HM1:IMSS-clone-6.</title>
        <authorList>
            <person name="Mukherjee Avik.K."/>
            <person name="Izumyama S."/>
            <person name="Nakada-Tsukui K."/>
            <person name="Nozaki T."/>
        </authorList>
    </citation>
    <scope>NUCLEOTIDE SEQUENCE [LARGE SCALE GENOMIC DNA]</scope>
    <source>
        <strain evidence="2 3">HM1:IMSS clone 6</strain>
    </source>
</reference>